<name>A0A8J4PK01_9MYCE</name>
<gene>
    <name evidence="2" type="ORF">CYY_010310</name>
</gene>
<dbReference type="AlphaFoldDB" id="A0A8J4PK01"/>
<keyword evidence="3" id="KW-1185">Reference proteome</keyword>
<dbReference type="Proteomes" id="UP000695562">
    <property type="component" value="Unassembled WGS sequence"/>
</dbReference>
<evidence type="ECO:0000313" key="2">
    <source>
        <dbReference type="EMBL" id="KAF2068363.1"/>
    </source>
</evidence>
<feature type="non-terminal residue" evidence="2">
    <location>
        <position position="1"/>
    </location>
</feature>
<feature type="signal peptide" evidence="1">
    <location>
        <begin position="1"/>
        <end position="22"/>
    </location>
</feature>
<evidence type="ECO:0000313" key="3">
    <source>
        <dbReference type="Proteomes" id="UP000695562"/>
    </source>
</evidence>
<protein>
    <recommendedName>
        <fullName evidence="4">Dolichyl-diphosphooligosaccharide--protein glycosyltransferase subunit 1</fullName>
    </recommendedName>
</protein>
<proteinExistence type="predicted"/>
<keyword evidence="1" id="KW-0732">Signal</keyword>
<accession>A0A8J4PK01</accession>
<evidence type="ECO:0008006" key="4">
    <source>
        <dbReference type="Google" id="ProtNLM"/>
    </source>
</evidence>
<dbReference type="EMBL" id="AJWJ01001032">
    <property type="protein sequence ID" value="KAF2068363.1"/>
    <property type="molecule type" value="Genomic_DNA"/>
</dbReference>
<feature type="chain" id="PRO_5035285884" description="Dolichyl-diphosphooligosaccharide--protein glycosyltransferase subunit 1" evidence="1">
    <location>
        <begin position="23"/>
        <end position="659"/>
    </location>
</feature>
<sequence>MRGLHLSLLFVSLALLLSVVGSTVIDQVIYRPSNLDEYAPTTYCSYVFSLKLSNPNGIISIVAPSIAQINAVDQDSTIMYTTVTFTQNVGISGDLIVQTKDKFDTVSDVIIEQYECLATPTLQYDVSSKPYPTSTVSFGYDFKITTPLTKYLPARLSIGSTSSTQYRILTRANTKQVYTFFIQHTSPANGYADPFDLIIKVPTTLNIPITPLATISPFVGTSSAQSSAINSQYSMSIFNYENNLNGNTFLARKPSYSFYSHILAEGNSQKGTFLVHNNRRGVQNVYVLNVLDSFYSLQENNFVKLHEFSKSLPNIPSIAPTSYASNFVDSVAQPKTSFLNLVYNTNTKVYDRSHFVSIYKNLLEYNKFFTFPYAYSAGSITSGFKISFSYPTWGLFTGAMTYMVGSQSSQTVSKTSTNPVAADPLVVTNVALVGRNNQRLYFRLSISGSIPFDKIVSYSPLGAKAGITLATSANLILGTEYNGVYEFSHNIGGMDSVRVFNDMGIETLVNLPAGLNSAISLEHVKGIKFAKTNIDTTTATEPIRNRAYLDYDVPNLSFRFTIYESVLVINDVSNPQTYEVVYDSMLDKYVVDFEIYPRRPVFYQFVPYQLAPITSWSLDIMFPQDALKVTYENVDEMPPMVTSVSIVEGNTLVADSSAG</sequence>
<evidence type="ECO:0000256" key="1">
    <source>
        <dbReference type="SAM" id="SignalP"/>
    </source>
</evidence>
<reference evidence="2" key="1">
    <citation type="submission" date="2020-01" db="EMBL/GenBank/DDBJ databases">
        <title>Development of genomics and gene disruption for Polysphondylium violaceum indicates a role for the polyketide synthase stlB in stalk morphogenesis.</title>
        <authorList>
            <person name="Narita B."/>
            <person name="Kawabe Y."/>
            <person name="Kin K."/>
            <person name="Saito T."/>
            <person name="Gibbs R."/>
            <person name="Kuspa A."/>
            <person name="Muzny D."/>
            <person name="Queller D."/>
            <person name="Richards S."/>
            <person name="Strassman J."/>
            <person name="Sucgang R."/>
            <person name="Worley K."/>
            <person name="Schaap P."/>
        </authorList>
    </citation>
    <scope>NUCLEOTIDE SEQUENCE</scope>
    <source>
        <strain evidence="2">QSvi11</strain>
    </source>
</reference>
<organism evidence="2 3">
    <name type="scientific">Polysphondylium violaceum</name>
    <dbReference type="NCBI Taxonomy" id="133409"/>
    <lineage>
        <taxon>Eukaryota</taxon>
        <taxon>Amoebozoa</taxon>
        <taxon>Evosea</taxon>
        <taxon>Eumycetozoa</taxon>
        <taxon>Dictyostelia</taxon>
        <taxon>Dictyosteliales</taxon>
        <taxon>Dictyosteliaceae</taxon>
        <taxon>Polysphondylium</taxon>
    </lineage>
</organism>
<comment type="caution">
    <text evidence="2">The sequence shown here is derived from an EMBL/GenBank/DDBJ whole genome shotgun (WGS) entry which is preliminary data.</text>
</comment>